<feature type="region of interest" description="Disordered" evidence="2">
    <location>
        <begin position="322"/>
        <end position="458"/>
    </location>
</feature>
<protein>
    <recommendedName>
        <fullName evidence="4">DUF4048 domain-containing protein</fullName>
    </recommendedName>
</protein>
<feature type="compositionally biased region" description="Basic and acidic residues" evidence="2">
    <location>
        <begin position="670"/>
        <end position="684"/>
    </location>
</feature>
<evidence type="ECO:0000256" key="2">
    <source>
        <dbReference type="SAM" id="MobiDB-lite"/>
    </source>
</evidence>
<proteinExistence type="predicted"/>
<feature type="compositionally biased region" description="Low complexity" evidence="2">
    <location>
        <begin position="324"/>
        <end position="335"/>
    </location>
</feature>
<evidence type="ECO:0000256" key="1">
    <source>
        <dbReference type="SAM" id="Coils"/>
    </source>
</evidence>
<name>A0A0F7SJ40_PHARH</name>
<feature type="compositionally biased region" description="Low complexity" evidence="2">
    <location>
        <begin position="343"/>
        <end position="383"/>
    </location>
</feature>
<feature type="region of interest" description="Disordered" evidence="2">
    <location>
        <begin position="1"/>
        <end position="142"/>
    </location>
</feature>
<evidence type="ECO:0008006" key="4">
    <source>
        <dbReference type="Google" id="ProtNLM"/>
    </source>
</evidence>
<accession>A0A0F7SJ40</accession>
<feature type="compositionally biased region" description="Low complexity" evidence="2">
    <location>
        <begin position="442"/>
        <end position="456"/>
    </location>
</feature>
<organism evidence="3">
    <name type="scientific">Phaffia rhodozyma</name>
    <name type="common">Yeast</name>
    <name type="synonym">Xanthophyllomyces dendrorhous</name>
    <dbReference type="NCBI Taxonomy" id="264483"/>
    <lineage>
        <taxon>Eukaryota</taxon>
        <taxon>Fungi</taxon>
        <taxon>Dikarya</taxon>
        <taxon>Basidiomycota</taxon>
        <taxon>Agaricomycotina</taxon>
        <taxon>Tremellomycetes</taxon>
        <taxon>Cystofilobasidiales</taxon>
        <taxon>Mrakiaceae</taxon>
        <taxon>Phaffia</taxon>
    </lineage>
</organism>
<feature type="compositionally biased region" description="Polar residues" evidence="2">
    <location>
        <begin position="39"/>
        <end position="52"/>
    </location>
</feature>
<feature type="compositionally biased region" description="Low complexity" evidence="2">
    <location>
        <begin position="194"/>
        <end position="203"/>
    </location>
</feature>
<feature type="compositionally biased region" description="Low complexity" evidence="2">
    <location>
        <begin position="76"/>
        <end position="87"/>
    </location>
</feature>
<evidence type="ECO:0000313" key="3">
    <source>
        <dbReference type="EMBL" id="CDZ98430.1"/>
    </source>
</evidence>
<feature type="compositionally biased region" description="Polar residues" evidence="2">
    <location>
        <begin position="18"/>
        <end position="30"/>
    </location>
</feature>
<sequence length="697" mass="72141">MDRPPSSTPRRTHLKTLSLAQVPSVNTAARSFSGPPASASCTPPNMKTTLAETFSGDPPGTPSSRQTALASADSLPGTPATPGTPSGRVLASSLSRAGSVGRNPMRRKPSISYSPSFRENLSTDSLEGAVPKGRASPMLGTPRSTSMFGLGISEEEPLDGAAQSGEQVGLTEGVRSISIGRSPRRTRRSMEDMTAPATSPAPAAQAMTLAEKHADLLSFIAQKESRCLELREQLAQNEAELANLKKKWTTVVSRASARSANELNPPFSANQNRTNNAGNGQGSGGNLSSVASLGAHPEGLLSSETIQSGKRLLNLVLGVDLDEPSSVSPSSESTPLPTPPPSASLASVPNSSSTSSSSSSSSPSPFSSLTSSSSSSSTSNSAPVRHKYTSSSLSSSSLEKVSEAPEDPLSASLLTKPESNGSPMSNPRPVPPSRPASHSTRRLSLLSQSSGSSIDSTVQTFSQSSVDLMMGNSWDPDLVLSEEGEEEAGRRERGSARGLMEGLAASSGVSTSGWGKKFGELAQGLSGNEHFLQSKRATLSFTSSLSSAFSFSPLGGGPSGPNPSSQSSDPDLSTSPTPVSSLSKPSPLTLSRSTFSSSPSSKLKATKMRPLSRSNGLAQSPGFGRALTSPTGVPRDSSDSIDGADFFGPDASVESNSLQTPLEPVGRVVSRGDENRSAEGETRTENPLMESEGDWNW</sequence>
<dbReference type="EMBL" id="LN483345">
    <property type="protein sequence ID" value="CDZ98430.1"/>
    <property type="molecule type" value="Genomic_DNA"/>
</dbReference>
<dbReference type="AlphaFoldDB" id="A0A0F7SJ40"/>
<feature type="region of interest" description="Disordered" evidence="2">
    <location>
        <begin position="257"/>
        <end position="291"/>
    </location>
</feature>
<feature type="region of interest" description="Disordered" evidence="2">
    <location>
        <begin position="182"/>
        <end position="203"/>
    </location>
</feature>
<feature type="compositionally biased region" description="Low complexity" evidence="2">
    <location>
        <begin position="562"/>
        <end position="603"/>
    </location>
</feature>
<keyword evidence="1" id="KW-0175">Coiled coil</keyword>
<feature type="compositionally biased region" description="Polar residues" evidence="2">
    <location>
        <begin position="257"/>
        <end position="274"/>
    </location>
</feature>
<feature type="coiled-coil region" evidence="1">
    <location>
        <begin position="220"/>
        <end position="247"/>
    </location>
</feature>
<feature type="compositionally biased region" description="Polar residues" evidence="2">
    <location>
        <begin position="111"/>
        <end position="125"/>
    </location>
</feature>
<feature type="region of interest" description="Disordered" evidence="2">
    <location>
        <begin position="470"/>
        <end position="520"/>
    </location>
</feature>
<reference evidence="3" key="1">
    <citation type="submission" date="2014-08" db="EMBL/GenBank/DDBJ databases">
        <authorList>
            <person name="Sharma Rahul"/>
            <person name="Thines Marco"/>
        </authorList>
    </citation>
    <scope>NUCLEOTIDE SEQUENCE</scope>
</reference>
<feature type="region of interest" description="Disordered" evidence="2">
    <location>
        <begin position="550"/>
        <end position="697"/>
    </location>
</feature>